<dbReference type="PANTHER" id="PTHR34071">
    <property type="entry name" value="5-NITROIMIDAZOLE ANTIBIOTICS RESISTANCE PROTEIN, NIMA-FAMILY-RELATED PROTEIN-RELATED"/>
    <property type="match status" value="1"/>
</dbReference>
<dbReference type="Gene3D" id="2.30.110.10">
    <property type="entry name" value="Electron Transport, Fmn-binding Protein, Chain A"/>
    <property type="match status" value="1"/>
</dbReference>
<evidence type="ECO:0008006" key="3">
    <source>
        <dbReference type="Google" id="ProtNLM"/>
    </source>
</evidence>
<proteinExistence type="predicted"/>
<protein>
    <recommendedName>
        <fullName evidence="3">Nitroimidazol reductase NimA, pyridoxamine 5'-phosphate oxidase superfamily</fullName>
    </recommendedName>
</protein>
<dbReference type="InterPro" id="IPR024747">
    <property type="entry name" value="Pyridox_Oxase-rel"/>
</dbReference>
<dbReference type="Pfam" id="PF12900">
    <property type="entry name" value="Pyridox_ox_2"/>
    <property type="match status" value="1"/>
</dbReference>
<evidence type="ECO:0000313" key="1">
    <source>
        <dbReference type="EMBL" id="SFA83931.1"/>
    </source>
</evidence>
<accession>A0A1I0W5U7</accession>
<dbReference type="AlphaFoldDB" id="A0A1I0W5U7"/>
<dbReference type="RefSeq" id="WP_090038850.1">
    <property type="nucleotide sequence ID" value="NZ_FOKI01000004.1"/>
</dbReference>
<dbReference type="EMBL" id="FOKI01000004">
    <property type="protein sequence ID" value="SFA83931.1"/>
    <property type="molecule type" value="Genomic_DNA"/>
</dbReference>
<dbReference type="SUPFAM" id="SSF50475">
    <property type="entry name" value="FMN-binding split barrel"/>
    <property type="match status" value="1"/>
</dbReference>
<dbReference type="OrthoDB" id="9794935at2"/>
<sequence length="155" mass="17682">MFRELRKKNRELTKEDSIKILKSCDYGILSCLSENGYAYGVPLSYVYMNNSIYFHSATEGHKIDSINNNNKISFCVVGKTHILPEKFSTEYESVIVFGLATEVHDNEKNLVLLELINKYSPNYIDEGTKYIENLASKTKVIKITIENISAKGRKS</sequence>
<evidence type="ECO:0000313" key="2">
    <source>
        <dbReference type="Proteomes" id="UP000198619"/>
    </source>
</evidence>
<dbReference type="InterPro" id="IPR012349">
    <property type="entry name" value="Split_barrel_FMN-bd"/>
</dbReference>
<name>A0A1I0W5U7_9CLOT</name>
<keyword evidence="2" id="KW-1185">Reference proteome</keyword>
<dbReference type="STRING" id="84698.SAMN04488528_100461"/>
<organism evidence="1 2">
    <name type="scientific">Clostridium frigidicarnis</name>
    <dbReference type="NCBI Taxonomy" id="84698"/>
    <lineage>
        <taxon>Bacteria</taxon>
        <taxon>Bacillati</taxon>
        <taxon>Bacillota</taxon>
        <taxon>Clostridia</taxon>
        <taxon>Eubacteriales</taxon>
        <taxon>Clostridiaceae</taxon>
        <taxon>Clostridium</taxon>
    </lineage>
</organism>
<dbReference type="Proteomes" id="UP000198619">
    <property type="component" value="Unassembled WGS sequence"/>
</dbReference>
<gene>
    <name evidence="1" type="ORF">SAMN04488528_100461</name>
</gene>
<dbReference type="PANTHER" id="PTHR34071:SF2">
    <property type="entry name" value="FLAVIN-NUCLEOTIDE-BINDING PROTEIN"/>
    <property type="match status" value="1"/>
</dbReference>
<reference evidence="1 2" key="1">
    <citation type="submission" date="2016-10" db="EMBL/GenBank/DDBJ databases">
        <authorList>
            <person name="de Groot N.N."/>
        </authorList>
    </citation>
    <scope>NUCLEOTIDE SEQUENCE [LARGE SCALE GENOMIC DNA]</scope>
    <source>
        <strain evidence="1 2">DSM 12271</strain>
    </source>
</reference>